<dbReference type="Pfam" id="PF00005">
    <property type="entry name" value="ABC_tran"/>
    <property type="match status" value="1"/>
</dbReference>
<feature type="domain" description="ABC transporter" evidence="4">
    <location>
        <begin position="2"/>
        <end position="239"/>
    </location>
</feature>
<dbReference type="InterPro" id="IPR003439">
    <property type="entry name" value="ABC_transporter-like_ATP-bd"/>
</dbReference>
<dbReference type="InterPro" id="IPR003593">
    <property type="entry name" value="AAA+_ATPase"/>
</dbReference>
<keyword evidence="3 5" id="KW-0067">ATP-binding</keyword>
<dbReference type="PANTHER" id="PTHR43023:SF6">
    <property type="entry name" value="INTERMEMBRANE PHOSPHOLIPID TRANSPORT SYSTEM ATP-BINDING PROTEIN MLAF"/>
    <property type="match status" value="1"/>
</dbReference>
<proteinExistence type="predicted"/>
<gene>
    <name evidence="5" type="ORF">ENV62_01905</name>
</gene>
<dbReference type="InterPro" id="IPR027417">
    <property type="entry name" value="P-loop_NTPase"/>
</dbReference>
<organism evidence="5">
    <name type="scientific">Desulfobacca acetoxidans</name>
    <dbReference type="NCBI Taxonomy" id="60893"/>
    <lineage>
        <taxon>Bacteria</taxon>
        <taxon>Pseudomonadati</taxon>
        <taxon>Thermodesulfobacteriota</taxon>
        <taxon>Desulfobaccia</taxon>
        <taxon>Desulfobaccales</taxon>
        <taxon>Desulfobaccaceae</taxon>
        <taxon>Desulfobacca</taxon>
    </lineage>
</organism>
<dbReference type="Gene3D" id="3.40.50.300">
    <property type="entry name" value="P-loop containing nucleotide triphosphate hydrolases"/>
    <property type="match status" value="1"/>
</dbReference>
<dbReference type="PANTHER" id="PTHR43023">
    <property type="entry name" value="PROTEIN TRIGALACTOSYLDIACYLGLYCEROL 3, CHLOROPLASTIC"/>
    <property type="match status" value="1"/>
</dbReference>
<dbReference type="GO" id="GO:0016887">
    <property type="term" value="F:ATP hydrolysis activity"/>
    <property type="evidence" value="ECO:0007669"/>
    <property type="project" value="InterPro"/>
</dbReference>
<evidence type="ECO:0000259" key="4">
    <source>
        <dbReference type="PROSITE" id="PS50893"/>
    </source>
</evidence>
<dbReference type="SMART" id="SM00382">
    <property type="entry name" value="AAA"/>
    <property type="match status" value="1"/>
</dbReference>
<dbReference type="GO" id="GO:0005524">
    <property type="term" value="F:ATP binding"/>
    <property type="evidence" value="ECO:0007669"/>
    <property type="project" value="UniProtKB-KW"/>
</dbReference>
<dbReference type="PROSITE" id="PS50893">
    <property type="entry name" value="ABC_TRANSPORTER_2"/>
    <property type="match status" value="1"/>
</dbReference>
<evidence type="ECO:0000256" key="1">
    <source>
        <dbReference type="ARBA" id="ARBA00022448"/>
    </source>
</evidence>
<evidence type="ECO:0000256" key="2">
    <source>
        <dbReference type="ARBA" id="ARBA00022741"/>
    </source>
</evidence>
<dbReference type="SUPFAM" id="SSF52540">
    <property type="entry name" value="P-loop containing nucleoside triphosphate hydrolases"/>
    <property type="match status" value="1"/>
</dbReference>
<keyword evidence="2" id="KW-0547">Nucleotide-binding</keyword>
<sequence>MIKLINLVRTLDNQRVLNGVNLEIPTGKITVIIGKSGVGKSVLLKHIAGLIRPDSGSILIDGFDLTRASVREIQEFRKRLGVLFQGGALFDSLTVFENVAFPLREKTRLPEAEIQKRVRERLAQVNLPPEVENKYPDELSGGMKKRVALARALIQEPEILLFDEPVTGLDPPMTNTIFHLITKTHLETGYTGVVVSHDIPKVFEIADFVAMLHGGRIIASGTPEEIQRCPDPVVQSFLRGEVDFLEA</sequence>
<dbReference type="InterPro" id="IPR017871">
    <property type="entry name" value="ABC_transporter-like_CS"/>
</dbReference>
<reference evidence="5" key="1">
    <citation type="journal article" date="2020" name="mSystems">
        <title>Genome- and Community-Level Interaction Insights into Carbon Utilization and Element Cycling Functions of Hydrothermarchaeota in Hydrothermal Sediment.</title>
        <authorList>
            <person name="Zhou Z."/>
            <person name="Liu Y."/>
            <person name="Xu W."/>
            <person name="Pan J."/>
            <person name="Luo Z.H."/>
            <person name="Li M."/>
        </authorList>
    </citation>
    <scope>NUCLEOTIDE SEQUENCE [LARGE SCALE GENOMIC DNA]</scope>
    <source>
        <strain evidence="5">SpSt-776</strain>
    </source>
</reference>
<dbReference type="PROSITE" id="PS00211">
    <property type="entry name" value="ABC_TRANSPORTER_1"/>
    <property type="match status" value="1"/>
</dbReference>
<comment type="caution">
    <text evidence="5">The sequence shown here is derived from an EMBL/GenBank/DDBJ whole genome shotgun (WGS) entry which is preliminary data.</text>
</comment>
<accession>A0A7C3SHW0</accession>
<keyword evidence="1" id="KW-0813">Transport</keyword>
<dbReference type="EMBL" id="DTHB01000016">
    <property type="protein sequence ID" value="HGB13982.1"/>
    <property type="molecule type" value="Genomic_DNA"/>
</dbReference>
<evidence type="ECO:0000256" key="3">
    <source>
        <dbReference type="ARBA" id="ARBA00022840"/>
    </source>
</evidence>
<dbReference type="AlphaFoldDB" id="A0A7C3SHW0"/>
<protein>
    <submittedName>
        <fullName evidence="5">ABC transporter ATP-binding protein</fullName>
    </submittedName>
</protein>
<name>A0A7C3SHW0_9BACT</name>
<evidence type="ECO:0000313" key="5">
    <source>
        <dbReference type="EMBL" id="HGB13982.1"/>
    </source>
</evidence>
<dbReference type="CDD" id="cd03261">
    <property type="entry name" value="ABC_Org_Solvent_Resistant"/>
    <property type="match status" value="1"/>
</dbReference>